<gene>
    <name evidence="3" type="ORF">EGW08_020383</name>
</gene>
<dbReference type="OrthoDB" id="10261062at2759"/>
<dbReference type="GO" id="GO:0042292">
    <property type="term" value="F:URM1 activating enzyme activity"/>
    <property type="evidence" value="ECO:0007669"/>
    <property type="project" value="TreeGrafter"/>
</dbReference>
<organism evidence="3 4">
    <name type="scientific">Elysia chlorotica</name>
    <name type="common">Eastern emerald elysia</name>
    <name type="synonym">Sea slug</name>
    <dbReference type="NCBI Taxonomy" id="188477"/>
    <lineage>
        <taxon>Eukaryota</taxon>
        <taxon>Metazoa</taxon>
        <taxon>Spiralia</taxon>
        <taxon>Lophotrochozoa</taxon>
        <taxon>Mollusca</taxon>
        <taxon>Gastropoda</taxon>
        <taxon>Heterobranchia</taxon>
        <taxon>Euthyneura</taxon>
        <taxon>Panpulmonata</taxon>
        <taxon>Sacoglossa</taxon>
        <taxon>Placobranchoidea</taxon>
        <taxon>Plakobranchidae</taxon>
        <taxon>Elysia</taxon>
    </lineage>
</organism>
<proteinExistence type="predicted"/>
<dbReference type="SUPFAM" id="SSF69572">
    <property type="entry name" value="Activating enzymes of the ubiquitin-like proteins"/>
    <property type="match status" value="1"/>
</dbReference>
<dbReference type="Pfam" id="PF00899">
    <property type="entry name" value="ThiF"/>
    <property type="match status" value="1"/>
</dbReference>
<dbReference type="Gene3D" id="3.40.50.720">
    <property type="entry name" value="NAD(P)-binding Rossmann-like Domain"/>
    <property type="match status" value="1"/>
</dbReference>
<dbReference type="GO" id="GO:0004792">
    <property type="term" value="F:thiosulfate-cyanide sulfurtransferase activity"/>
    <property type="evidence" value="ECO:0007669"/>
    <property type="project" value="TreeGrafter"/>
</dbReference>
<dbReference type="GO" id="GO:0002143">
    <property type="term" value="P:tRNA wobble position uridine thiolation"/>
    <property type="evidence" value="ECO:0007669"/>
    <property type="project" value="TreeGrafter"/>
</dbReference>
<dbReference type="PANTHER" id="PTHR10953:SF102">
    <property type="entry name" value="ADENYLYLTRANSFERASE AND SULFURTRANSFERASE MOCS3"/>
    <property type="match status" value="1"/>
</dbReference>
<dbReference type="GO" id="GO:0005737">
    <property type="term" value="C:cytoplasm"/>
    <property type="evidence" value="ECO:0007669"/>
    <property type="project" value="TreeGrafter"/>
</dbReference>
<evidence type="ECO:0000259" key="2">
    <source>
        <dbReference type="Pfam" id="PF00899"/>
    </source>
</evidence>
<sequence length="169" mass="18601">MEESTSIEILKKKLEERDTEIENLKLLIKDLKDSTCDPDLLRPRTECSDLQGLNSVACLTKGDIERYSRQLILPEFGVKGQMKLQSTSVLIVGAGGLGCPAAVYLAAAGIGRLGVVDYDEVELSNLHRQILHTSDRVGLPKSVSIVRSCSRLNASVEYVPYHLQLCSEN</sequence>
<evidence type="ECO:0000313" key="4">
    <source>
        <dbReference type="Proteomes" id="UP000271974"/>
    </source>
</evidence>
<dbReference type="InterPro" id="IPR000594">
    <property type="entry name" value="ThiF_NAD_FAD-bd"/>
</dbReference>
<reference evidence="3 4" key="1">
    <citation type="submission" date="2019-01" db="EMBL/GenBank/DDBJ databases">
        <title>A draft genome assembly of the solar-powered sea slug Elysia chlorotica.</title>
        <authorList>
            <person name="Cai H."/>
            <person name="Li Q."/>
            <person name="Fang X."/>
            <person name="Li J."/>
            <person name="Curtis N.E."/>
            <person name="Altenburger A."/>
            <person name="Shibata T."/>
            <person name="Feng M."/>
            <person name="Maeda T."/>
            <person name="Schwartz J.A."/>
            <person name="Shigenobu S."/>
            <person name="Lundholm N."/>
            <person name="Nishiyama T."/>
            <person name="Yang H."/>
            <person name="Hasebe M."/>
            <person name="Li S."/>
            <person name="Pierce S.K."/>
            <person name="Wang J."/>
        </authorList>
    </citation>
    <scope>NUCLEOTIDE SEQUENCE [LARGE SCALE GENOMIC DNA]</scope>
    <source>
        <strain evidence="3">EC2010</strain>
        <tissue evidence="3">Whole organism of an adult</tissue>
    </source>
</reference>
<feature type="non-terminal residue" evidence="3">
    <location>
        <position position="169"/>
    </location>
</feature>
<keyword evidence="1" id="KW-0175">Coiled coil</keyword>
<dbReference type="GO" id="GO:0032447">
    <property type="term" value="P:protein urmylation"/>
    <property type="evidence" value="ECO:0007669"/>
    <property type="project" value="TreeGrafter"/>
</dbReference>
<evidence type="ECO:0000313" key="3">
    <source>
        <dbReference type="EMBL" id="RUS71849.1"/>
    </source>
</evidence>
<dbReference type="STRING" id="188477.A0A3S0Z8L1"/>
<protein>
    <recommendedName>
        <fullName evidence="2">THIF-type NAD/FAD binding fold domain-containing protein</fullName>
    </recommendedName>
</protein>
<dbReference type="PANTHER" id="PTHR10953">
    <property type="entry name" value="UBIQUITIN-ACTIVATING ENZYME E1"/>
    <property type="match status" value="1"/>
</dbReference>
<dbReference type="Proteomes" id="UP000271974">
    <property type="component" value="Unassembled WGS sequence"/>
</dbReference>
<dbReference type="EMBL" id="RQTK01001150">
    <property type="protein sequence ID" value="RUS71849.1"/>
    <property type="molecule type" value="Genomic_DNA"/>
</dbReference>
<feature type="coiled-coil region" evidence="1">
    <location>
        <begin position="7"/>
        <end position="34"/>
    </location>
</feature>
<dbReference type="GO" id="GO:0016779">
    <property type="term" value="F:nucleotidyltransferase activity"/>
    <property type="evidence" value="ECO:0007669"/>
    <property type="project" value="TreeGrafter"/>
</dbReference>
<dbReference type="InterPro" id="IPR045886">
    <property type="entry name" value="ThiF/MoeB/HesA"/>
</dbReference>
<feature type="domain" description="THIF-type NAD/FAD binding fold" evidence="2">
    <location>
        <begin position="67"/>
        <end position="168"/>
    </location>
</feature>
<dbReference type="AlphaFoldDB" id="A0A3S0Z8L1"/>
<evidence type="ECO:0000256" key="1">
    <source>
        <dbReference type="SAM" id="Coils"/>
    </source>
</evidence>
<comment type="caution">
    <text evidence="3">The sequence shown here is derived from an EMBL/GenBank/DDBJ whole genome shotgun (WGS) entry which is preliminary data.</text>
</comment>
<accession>A0A3S0Z8L1</accession>
<dbReference type="InterPro" id="IPR035985">
    <property type="entry name" value="Ubiquitin-activating_enz"/>
</dbReference>
<name>A0A3S0Z8L1_ELYCH</name>
<keyword evidence="4" id="KW-1185">Reference proteome</keyword>